<comment type="function">
    <text evidence="2">Part of the small subunit (SSU) processome, first precursor of the small eukaryotic ribosomal subunit. During the assembly of the SSU processome in the nucleolus, many ribosome biogenesis factors, an RNA chaperone and ribosomal proteins associate with the nascent pre-rRNA and work in concert to generate RNA folding, modifications, rearrangements and cleavage as well as targeted degradation of pre-ribosomal RNA by the RNA exosome.</text>
</comment>
<dbReference type="PANTHER" id="PTHR17972">
    <property type="entry name" value="NUCLEOLAR RNA-ASSOCIATED PROTEIN"/>
    <property type="match status" value="1"/>
</dbReference>
<dbReference type="GO" id="GO:0032040">
    <property type="term" value="C:small-subunit processome"/>
    <property type="evidence" value="ECO:0007669"/>
    <property type="project" value="TreeGrafter"/>
</dbReference>
<name>E4X2S9_OIKDI</name>
<dbReference type="GO" id="GO:0034456">
    <property type="term" value="C:UTP-C complex"/>
    <property type="evidence" value="ECO:0007669"/>
    <property type="project" value="TreeGrafter"/>
</dbReference>
<dbReference type="OrthoDB" id="10251401at2759"/>
<gene>
    <name evidence="8" type="ORF">GSOID_T00017560001</name>
</gene>
<keyword evidence="3" id="KW-0539">Nucleus</keyword>
<dbReference type="Pfam" id="PF17406">
    <property type="entry name" value="Nrap_D5"/>
    <property type="match status" value="1"/>
</dbReference>
<dbReference type="InterPro" id="IPR035082">
    <property type="entry name" value="Nrap_D1"/>
</dbReference>
<evidence type="ECO:0000259" key="6">
    <source>
        <dbReference type="Pfam" id="PF17405"/>
    </source>
</evidence>
<dbReference type="InterPro" id="IPR035370">
    <property type="entry name" value="Nrap_D5"/>
</dbReference>
<feature type="domain" description="Nrap protein" evidence="6">
    <location>
        <begin position="565"/>
        <end position="760"/>
    </location>
</feature>
<dbReference type="Pfam" id="PF03813">
    <property type="entry name" value="Nrap"/>
    <property type="match status" value="1"/>
</dbReference>
<dbReference type="Pfam" id="PF17405">
    <property type="entry name" value="Nrap_D4"/>
    <property type="match status" value="1"/>
</dbReference>
<evidence type="ECO:0000256" key="3">
    <source>
        <dbReference type="RuleBase" id="RU364032"/>
    </source>
</evidence>
<evidence type="ECO:0000313" key="8">
    <source>
        <dbReference type="EMBL" id="CBY17932.1"/>
    </source>
</evidence>
<sequence length="1016" mass="114631">MTAIDDGPDAKKAKMFAAPTVEEVAALREAEGIFSGRLSQLKTDEILREITPSTGDLNELTEILGAIRQLMKKLPKIEDMNLEDVGNSIKDSVIPIVMSPPSDKGLVRFQPPTRISLIDLDSAVKYNEKIEARIEFEMPKNCLQEKDVWDERFFRKRAIFMAYLANVLVKKFTVSYKIVNGLRIKPVMVLSNEKFEITCEIKTEVEFAKRARFIPSRCNIHYSWWAQISEDDSVPAETTLYNSAMLDDQISFEAEEKDLLEKFGSLPPSLNNASRLFKLWTRQSCIQHLECSPDFFRVYALTLLEKNRMPRLASAFQIYRLVLDSLAAGDLATFSGLSETEWPAPCLSSTQGRNLLSNVPLSAVEWLKFSAERDAKILEKDLSNGVISTLVNKRSFLSLSHSIVLLPHNGSLQCVLKRNRNDTRIAALSGDTATTATEYLILLLKNAVTDRIVAICPKVPEFKRWSSAQQPPKSDEVFGLGFGISLSESETNNLAKVFRGPAADNDAAKRFKSLWGAKCDERRFQDGSICVAAHFDEEDPLQAAVSHLLKFHGQIENLEYFGRMQNENRSEFAEYQKLSDGYAELEQILRSPDLDLPLRITHLWPVSPSFRGTSSIPFSPKACHLPKAAYQYNVDVPEAKSLPAHFASSRILLQLEGSSKWPQNIKAIRKLRQAYHIRLAEILANKFQMRTAVSENGFAVNCRFNGFLFTLETVYHREQELMTESYDPQTGMLKVENTSESEAEELRTHIRPKLAMILSRMSSVEMSVCRLFRKWIGSHYFSFQIDPLLSDLLVYSALRLDAAGPPGSLRNGFYRLMIFLSTFDFIDEPIFIAGGVGEYTDEETESEELSQTALREFFMQNRSTIFAKNGIIISSQADQNRSLITQNGPSNAVVKKLQMLALASRKKEAKLKMANETGKNKHRLEIPDWSPVKLVFDTYSRALGHSALFFADEHNQKILGVKFRNVGDLKGLQGECLGGMARDELSKMYLNKVGLVNDMKILAENAIESISVQKDI</sequence>
<dbReference type="Proteomes" id="UP000001307">
    <property type="component" value="Unassembled WGS sequence"/>
</dbReference>
<comment type="similarity">
    <text evidence="3">Belongs to the NRAP family.</text>
</comment>
<evidence type="ECO:0000256" key="2">
    <source>
        <dbReference type="ARBA" id="ARBA00035000"/>
    </source>
</evidence>
<comment type="subcellular location">
    <subcellularLocation>
        <location evidence="3">Nucleus</location>
        <location evidence="3">Nucleolus</location>
    </subcellularLocation>
</comment>
<proteinExistence type="inferred from homology"/>
<evidence type="ECO:0000256" key="1">
    <source>
        <dbReference type="ARBA" id="ARBA00016437"/>
    </source>
</evidence>
<organism evidence="8">
    <name type="scientific">Oikopleura dioica</name>
    <name type="common">Tunicate</name>
    <dbReference type="NCBI Taxonomy" id="34765"/>
    <lineage>
        <taxon>Eukaryota</taxon>
        <taxon>Metazoa</taxon>
        <taxon>Chordata</taxon>
        <taxon>Tunicata</taxon>
        <taxon>Appendicularia</taxon>
        <taxon>Copelata</taxon>
        <taxon>Oikopleuridae</taxon>
        <taxon>Oikopleura</taxon>
    </lineage>
</organism>
<keyword evidence="3" id="KW-0694">RNA-binding</keyword>
<dbReference type="InterPro" id="IPR035368">
    <property type="entry name" value="Nrap_D3"/>
</dbReference>
<dbReference type="GO" id="GO:0006409">
    <property type="term" value="P:tRNA export from nucleus"/>
    <property type="evidence" value="ECO:0007669"/>
    <property type="project" value="TreeGrafter"/>
</dbReference>
<evidence type="ECO:0000259" key="4">
    <source>
        <dbReference type="Pfam" id="PF03813"/>
    </source>
</evidence>
<dbReference type="FunCoup" id="E4X2S9">
    <property type="interactions" value="558"/>
</dbReference>
<accession>E4X2S9</accession>
<evidence type="ECO:0000259" key="5">
    <source>
        <dbReference type="Pfam" id="PF17404"/>
    </source>
</evidence>
<dbReference type="InterPro" id="IPR035369">
    <property type="entry name" value="Nrap_D4"/>
</dbReference>
<dbReference type="EMBL" id="FN653023">
    <property type="protein sequence ID" value="CBY17932.1"/>
    <property type="molecule type" value="Genomic_DNA"/>
</dbReference>
<feature type="domain" description="Nrap protein" evidence="4">
    <location>
        <begin position="137"/>
        <end position="250"/>
    </location>
</feature>
<keyword evidence="9" id="KW-1185">Reference proteome</keyword>
<feature type="domain" description="Nrap protein" evidence="5">
    <location>
        <begin position="427"/>
        <end position="552"/>
    </location>
</feature>
<feature type="domain" description="Nrap protein" evidence="7">
    <location>
        <begin position="768"/>
        <end position="906"/>
    </location>
</feature>
<evidence type="ECO:0000259" key="7">
    <source>
        <dbReference type="Pfam" id="PF17406"/>
    </source>
</evidence>
<protein>
    <recommendedName>
        <fullName evidence="1 3">Nucleolar protein 6</fullName>
    </recommendedName>
</protein>
<dbReference type="GO" id="GO:0003723">
    <property type="term" value="F:RNA binding"/>
    <property type="evidence" value="ECO:0007669"/>
    <property type="project" value="UniProtKB-KW"/>
</dbReference>
<dbReference type="InterPro" id="IPR005554">
    <property type="entry name" value="NOL6/Upt22"/>
</dbReference>
<reference evidence="8" key="1">
    <citation type="journal article" date="2010" name="Science">
        <title>Plasticity of animal genome architecture unmasked by rapid evolution of a pelagic tunicate.</title>
        <authorList>
            <person name="Denoeud F."/>
            <person name="Henriet S."/>
            <person name="Mungpakdee S."/>
            <person name="Aury J.M."/>
            <person name="Da Silva C."/>
            <person name="Brinkmann H."/>
            <person name="Mikhaleva J."/>
            <person name="Olsen L.C."/>
            <person name="Jubin C."/>
            <person name="Canestro C."/>
            <person name="Bouquet J.M."/>
            <person name="Danks G."/>
            <person name="Poulain J."/>
            <person name="Campsteijn C."/>
            <person name="Adamski M."/>
            <person name="Cross I."/>
            <person name="Yadetie F."/>
            <person name="Muffato M."/>
            <person name="Louis A."/>
            <person name="Butcher S."/>
            <person name="Tsagkogeorga G."/>
            <person name="Konrad A."/>
            <person name="Singh S."/>
            <person name="Jensen M.F."/>
            <person name="Cong E.H."/>
            <person name="Eikeseth-Otteraa H."/>
            <person name="Noel B."/>
            <person name="Anthouard V."/>
            <person name="Porcel B.M."/>
            <person name="Kachouri-Lafond R."/>
            <person name="Nishino A."/>
            <person name="Ugolini M."/>
            <person name="Chourrout P."/>
            <person name="Nishida H."/>
            <person name="Aasland R."/>
            <person name="Huzurbazar S."/>
            <person name="Westhof E."/>
            <person name="Delsuc F."/>
            <person name="Lehrach H."/>
            <person name="Reinhardt R."/>
            <person name="Weissenbach J."/>
            <person name="Roy S.W."/>
            <person name="Artiguenave F."/>
            <person name="Postlethwait J.H."/>
            <person name="Manak J.R."/>
            <person name="Thompson E.M."/>
            <person name="Jaillon O."/>
            <person name="Du Pasquier L."/>
            <person name="Boudinot P."/>
            <person name="Liberles D.A."/>
            <person name="Volff J.N."/>
            <person name="Philippe H."/>
            <person name="Lenhard B."/>
            <person name="Roest Crollius H."/>
            <person name="Wincker P."/>
            <person name="Chourrout D."/>
        </authorList>
    </citation>
    <scope>NUCLEOTIDE SEQUENCE [LARGE SCALE GENOMIC DNA]</scope>
</reference>
<evidence type="ECO:0000313" key="9">
    <source>
        <dbReference type="Proteomes" id="UP000001307"/>
    </source>
</evidence>
<dbReference type="Pfam" id="PF17404">
    <property type="entry name" value="Nrap_D3"/>
    <property type="match status" value="1"/>
</dbReference>
<dbReference type="GO" id="GO:0006364">
    <property type="term" value="P:rRNA processing"/>
    <property type="evidence" value="ECO:0007669"/>
    <property type="project" value="TreeGrafter"/>
</dbReference>
<dbReference type="InParanoid" id="E4X2S9"/>
<dbReference type="GO" id="GO:0032545">
    <property type="term" value="C:CURI complex"/>
    <property type="evidence" value="ECO:0007669"/>
    <property type="project" value="TreeGrafter"/>
</dbReference>
<dbReference type="AlphaFoldDB" id="E4X2S9"/>
<dbReference type="PANTHER" id="PTHR17972:SF0">
    <property type="entry name" value="NUCLEOLAR PROTEIN 6"/>
    <property type="match status" value="1"/>
</dbReference>